<feature type="compositionally biased region" description="Polar residues" evidence="1">
    <location>
        <begin position="110"/>
        <end position="120"/>
    </location>
</feature>
<dbReference type="EMBL" id="KE123914">
    <property type="protein sequence ID" value="EPB90949.1"/>
    <property type="molecule type" value="Genomic_DNA"/>
</dbReference>
<evidence type="ECO:0000256" key="1">
    <source>
        <dbReference type="SAM" id="MobiDB-lite"/>
    </source>
</evidence>
<feature type="compositionally biased region" description="Low complexity" evidence="1">
    <location>
        <begin position="286"/>
        <end position="312"/>
    </location>
</feature>
<feature type="compositionally biased region" description="Polar residues" evidence="1">
    <location>
        <begin position="212"/>
        <end position="229"/>
    </location>
</feature>
<feature type="compositionally biased region" description="Polar residues" evidence="1">
    <location>
        <begin position="393"/>
        <end position="403"/>
    </location>
</feature>
<dbReference type="AlphaFoldDB" id="S2JLX5"/>
<feature type="region of interest" description="Disordered" evidence="1">
    <location>
        <begin position="286"/>
        <end position="412"/>
    </location>
</feature>
<dbReference type="STRING" id="1220926.S2JLX5"/>
<dbReference type="Proteomes" id="UP000014254">
    <property type="component" value="Unassembled WGS sequence"/>
</dbReference>
<accession>S2JLX5</accession>
<reference evidence="3" key="1">
    <citation type="submission" date="2013-05" db="EMBL/GenBank/DDBJ databases">
        <title>The Genome sequence of Mucor circinelloides f. circinelloides 1006PhL.</title>
        <authorList>
            <consortium name="The Broad Institute Genomics Platform"/>
            <person name="Cuomo C."/>
            <person name="Earl A."/>
            <person name="Findley K."/>
            <person name="Lee S.C."/>
            <person name="Walker B."/>
            <person name="Young S."/>
            <person name="Zeng Q."/>
            <person name="Gargeya S."/>
            <person name="Fitzgerald M."/>
            <person name="Haas B."/>
            <person name="Abouelleil A."/>
            <person name="Allen A.W."/>
            <person name="Alvarado L."/>
            <person name="Arachchi H.M."/>
            <person name="Berlin A.M."/>
            <person name="Chapman S.B."/>
            <person name="Gainer-Dewar J."/>
            <person name="Goldberg J."/>
            <person name="Griggs A."/>
            <person name="Gujja S."/>
            <person name="Hansen M."/>
            <person name="Howarth C."/>
            <person name="Imamovic A."/>
            <person name="Ireland A."/>
            <person name="Larimer J."/>
            <person name="McCowan C."/>
            <person name="Murphy C."/>
            <person name="Pearson M."/>
            <person name="Poon T.W."/>
            <person name="Priest M."/>
            <person name="Roberts A."/>
            <person name="Saif S."/>
            <person name="Shea T."/>
            <person name="Sisk P."/>
            <person name="Sykes S."/>
            <person name="Wortman J."/>
            <person name="Nusbaum C."/>
            <person name="Birren B."/>
        </authorList>
    </citation>
    <scope>NUCLEOTIDE SEQUENCE [LARGE SCALE GENOMIC DNA]</scope>
    <source>
        <strain evidence="3">1006PhL</strain>
    </source>
</reference>
<proteinExistence type="predicted"/>
<protein>
    <submittedName>
        <fullName evidence="2">Uncharacterized protein</fullName>
    </submittedName>
</protein>
<evidence type="ECO:0000313" key="2">
    <source>
        <dbReference type="EMBL" id="EPB90949.1"/>
    </source>
</evidence>
<feature type="compositionally biased region" description="Basic and acidic residues" evidence="1">
    <location>
        <begin position="427"/>
        <end position="442"/>
    </location>
</feature>
<evidence type="ECO:0000313" key="3">
    <source>
        <dbReference type="Proteomes" id="UP000014254"/>
    </source>
</evidence>
<feature type="compositionally biased region" description="Basic and acidic residues" evidence="1">
    <location>
        <begin position="84"/>
        <end position="109"/>
    </location>
</feature>
<dbReference type="InParanoid" id="S2JLX5"/>
<sequence>MSLTTTLNASKIAQSQQDFYPKVQPRSSAERDNSILLHSALKAASTDMAHRLLDYASLDKTDCEASCILIALANHEPFVSRSNKKNEPNGETSEPKQSEQDKMNQKDGSNKQSSQGVTQTNDKKSQQKNDPIMLLMAAAEVVNRQSHSDEKRKRYSYPSRYYHRKSDESIPQHKRMRTSPPTSPAPTYKPDTWRKNSSRSHSKSDHKSSTKVAQPNNSFSRQYHSMKQNPKIKQNALHTYITYMIYNDLAHGGGTNQTGKTNAMVSPILTSGAIEKSHQTNVFESANNNISNSSSSMPPSTSSSSSSSVSPNYYKQTKQRNDHLHHRPYAGDALHNSPGSSSSMRSVSTTPADVNNHSQLTTSSTATGSSTNSDSKKTISSLSSPWYPPANHSPLNARTSIASSAPPPALHDERSILSRPLTAFLWDKEDKSSPISAPKKDMMILPPLSTKASPSPNNFDRLKTV</sequence>
<gene>
    <name evidence="2" type="ORF">HMPREF1544_02203</name>
</gene>
<feature type="region of interest" description="Disordered" evidence="1">
    <location>
        <begin position="141"/>
        <end position="229"/>
    </location>
</feature>
<feature type="compositionally biased region" description="Low complexity" evidence="1">
    <location>
        <begin position="337"/>
        <end position="348"/>
    </location>
</feature>
<keyword evidence="3" id="KW-1185">Reference proteome</keyword>
<dbReference type="OMA" id="WYPPANH"/>
<dbReference type="VEuPathDB" id="FungiDB:HMPREF1544_02203"/>
<feature type="region of interest" description="Disordered" evidence="1">
    <location>
        <begin position="427"/>
        <end position="465"/>
    </location>
</feature>
<feature type="region of interest" description="Disordered" evidence="1">
    <location>
        <begin position="80"/>
        <end position="128"/>
    </location>
</feature>
<organism evidence="2 3">
    <name type="scientific">Mucor circinelloides f. circinelloides (strain 1006PhL)</name>
    <name type="common">Mucormycosis agent</name>
    <name type="synonym">Calyptromyces circinelloides</name>
    <dbReference type="NCBI Taxonomy" id="1220926"/>
    <lineage>
        <taxon>Eukaryota</taxon>
        <taxon>Fungi</taxon>
        <taxon>Fungi incertae sedis</taxon>
        <taxon>Mucoromycota</taxon>
        <taxon>Mucoromycotina</taxon>
        <taxon>Mucoromycetes</taxon>
        <taxon>Mucorales</taxon>
        <taxon>Mucorineae</taxon>
        <taxon>Mucoraceae</taxon>
        <taxon>Mucor</taxon>
    </lineage>
</organism>
<name>S2JLX5_MUCC1</name>
<dbReference type="OrthoDB" id="2246292at2759"/>
<feature type="compositionally biased region" description="Low complexity" evidence="1">
    <location>
        <begin position="358"/>
        <end position="384"/>
    </location>
</feature>
<dbReference type="eggNOG" id="ENOG502TA9A">
    <property type="taxonomic scope" value="Eukaryota"/>
</dbReference>